<feature type="transmembrane region" description="Helical" evidence="9">
    <location>
        <begin position="268"/>
        <end position="285"/>
    </location>
</feature>
<evidence type="ECO:0000259" key="10">
    <source>
        <dbReference type="PROSITE" id="PS50850"/>
    </source>
</evidence>
<evidence type="ECO:0000313" key="11">
    <source>
        <dbReference type="EMBL" id="MBP2388535.1"/>
    </source>
</evidence>
<keyword evidence="5" id="KW-0769">Symport</keyword>
<feature type="transmembrane region" description="Helical" evidence="9">
    <location>
        <begin position="305"/>
        <end position="322"/>
    </location>
</feature>
<feature type="domain" description="Major facilitator superfamily (MFS) profile" evidence="10">
    <location>
        <begin position="39"/>
        <end position="452"/>
    </location>
</feature>
<comment type="caution">
    <text evidence="11">The sequence shown here is derived from an EMBL/GenBank/DDBJ whole genome shotgun (WGS) entry which is preliminary data.</text>
</comment>
<keyword evidence="12" id="KW-1185">Reference proteome</keyword>
<accession>A0ABS4XJA0</accession>
<dbReference type="EMBL" id="JAGIOF010000004">
    <property type="protein sequence ID" value="MBP2388535.1"/>
    <property type="molecule type" value="Genomic_DNA"/>
</dbReference>
<dbReference type="InterPro" id="IPR005829">
    <property type="entry name" value="Sugar_transporter_CS"/>
</dbReference>
<comment type="subcellular location">
    <subcellularLocation>
        <location evidence="1">Cell membrane</location>
        <topology evidence="1">Multi-pass membrane protein</topology>
    </subcellularLocation>
</comment>
<dbReference type="Pfam" id="PF00083">
    <property type="entry name" value="Sugar_tr"/>
    <property type="match status" value="2"/>
</dbReference>
<feature type="transmembrane region" description="Helical" evidence="9">
    <location>
        <begin position="135"/>
        <end position="155"/>
    </location>
</feature>
<feature type="compositionally biased region" description="Polar residues" evidence="8">
    <location>
        <begin position="1"/>
        <end position="14"/>
    </location>
</feature>
<gene>
    <name evidence="11" type="ORF">JOF47_004108</name>
</gene>
<keyword evidence="6 9" id="KW-1133">Transmembrane helix</keyword>
<dbReference type="PROSITE" id="PS50850">
    <property type="entry name" value="MFS"/>
    <property type="match status" value="1"/>
</dbReference>
<dbReference type="PANTHER" id="PTHR43528">
    <property type="entry name" value="ALPHA-KETOGLUTARATE PERMEASE"/>
    <property type="match status" value="1"/>
</dbReference>
<sequence length="458" mass="48131">MSITENLTPATGSDTLPAGPRHADPVSPHGGRPQSKVKTLMGIGAGNAVEWFDWAIYATFASFISGQLFSKADATSAFLATMAIFAVGFVARPFGGLFFGLIGDKVGRKAAMTFAVALASVGSLIIAITPTYESIGAAASLILLVARLLQGLAHGGEMPSAQTYLAEMAPAPKRGLYSTLIYFSGTAGIVVGTLLGAILTMTLSKEQMAGFGWRIPFAIGALMGLYTLIMRSRLKETKQFEEQKAAKAEQGNRGPSVFSQIIANWRKALQVIGLTVGLTVVYYIWSISTPAYAISTLKMDPAAALWTGVAANIVFMIALPFWGKLSDRIGRRPVLIISCVGAAALQIPMASFVRGEAWQLFISMSVMLIFIAASASIVPAVYAELFPTAIRTVGVAIPYAICVAAFGGTAAFLQAGFAAWFGMATGALAFSVYAMVLLLTSAVTAYKLPESAGKDLNG</sequence>
<evidence type="ECO:0000256" key="4">
    <source>
        <dbReference type="ARBA" id="ARBA00022692"/>
    </source>
</evidence>
<feature type="region of interest" description="Disordered" evidence="8">
    <location>
        <begin position="1"/>
        <end position="34"/>
    </location>
</feature>
<evidence type="ECO:0000256" key="8">
    <source>
        <dbReference type="SAM" id="MobiDB-lite"/>
    </source>
</evidence>
<proteinExistence type="predicted"/>
<feature type="transmembrane region" description="Helical" evidence="9">
    <location>
        <begin position="176"/>
        <end position="199"/>
    </location>
</feature>
<organism evidence="11 12">
    <name type="scientific">Paeniglutamicibacter kerguelensis</name>
    <dbReference type="NCBI Taxonomy" id="254788"/>
    <lineage>
        <taxon>Bacteria</taxon>
        <taxon>Bacillati</taxon>
        <taxon>Actinomycetota</taxon>
        <taxon>Actinomycetes</taxon>
        <taxon>Micrococcales</taxon>
        <taxon>Micrococcaceae</taxon>
        <taxon>Paeniglutamicibacter</taxon>
    </lineage>
</organism>
<evidence type="ECO:0000256" key="7">
    <source>
        <dbReference type="ARBA" id="ARBA00023136"/>
    </source>
</evidence>
<protein>
    <submittedName>
        <fullName evidence="11">MHS family alpha-ketoglutarate permease-like MFS transporter</fullName>
    </submittedName>
</protein>
<evidence type="ECO:0000256" key="2">
    <source>
        <dbReference type="ARBA" id="ARBA00022448"/>
    </source>
</evidence>
<name>A0ABS4XJA0_9MICC</name>
<dbReference type="PROSITE" id="PS00217">
    <property type="entry name" value="SUGAR_TRANSPORT_2"/>
    <property type="match status" value="1"/>
</dbReference>
<dbReference type="SUPFAM" id="SSF103473">
    <property type="entry name" value="MFS general substrate transporter"/>
    <property type="match status" value="1"/>
</dbReference>
<dbReference type="Gene3D" id="1.20.1250.20">
    <property type="entry name" value="MFS general substrate transporter like domains"/>
    <property type="match status" value="2"/>
</dbReference>
<dbReference type="InterPro" id="IPR005828">
    <property type="entry name" value="MFS_sugar_transport-like"/>
</dbReference>
<feature type="transmembrane region" description="Helical" evidence="9">
    <location>
        <begin position="77"/>
        <end position="103"/>
    </location>
</feature>
<keyword evidence="7 9" id="KW-0472">Membrane</keyword>
<feature type="transmembrane region" description="Helical" evidence="9">
    <location>
        <begin position="395"/>
        <end position="421"/>
    </location>
</feature>
<feature type="transmembrane region" description="Helical" evidence="9">
    <location>
        <begin position="110"/>
        <end position="129"/>
    </location>
</feature>
<evidence type="ECO:0000256" key="9">
    <source>
        <dbReference type="SAM" id="Phobius"/>
    </source>
</evidence>
<evidence type="ECO:0000256" key="1">
    <source>
        <dbReference type="ARBA" id="ARBA00004651"/>
    </source>
</evidence>
<dbReference type="InterPro" id="IPR036259">
    <property type="entry name" value="MFS_trans_sf"/>
</dbReference>
<evidence type="ECO:0000313" key="12">
    <source>
        <dbReference type="Proteomes" id="UP001296993"/>
    </source>
</evidence>
<dbReference type="Proteomes" id="UP001296993">
    <property type="component" value="Unassembled WGS sequence"/>
</dbReference>
<evidence type="ECO:0000256" key="5">
    <source>
        <dbReference type="ARBA" id="ARBA00022847"/>
    </source>
</evidence>
<feature type="transmembrane region" description="Helical" evidence="9">
    <location>
        <begin position="211"/>
        <end position="229"/>
    </location>
</feature>
<evidence type="ECO:0000256" key="3">
    <source>
        <dbReference type="ARBA" id="ARBA00022475"/>
    </source>
</evidence>
<keyword evidence="3" id="KW-1003">Cell membrane</keyword>
<dbReference type="InterPro" id="IPR020846">
    <property type="entry name" value="MFS_dom"/>
</dbReference>
<feature type="transmembrane region" description="Helical" evidence="9">
    <location>
        <begin position="360"/>
        <end position="383"/>
    </location>
</feature>
<dbReference type="PANTHER" id="PTHR43528:SF1">
    <property type="entry name" value="ALPHA-KETOGLUTARATE PERMEASE"/>
    <property type="match status" value="1"/>
</dbReference>
<feature type="transmembrane region" description="Helical" evidence="9">
    <location>
        <begin position="427"/>
        <end position="446"/>
    </location>
</feature>
<evidence type="ECO:0000256" key="6">
    <source>
        <dbReference type="ARBA" id="ARBA00022989"/>
    </source>
</evidence>
<feature type="transmembrane region" description="Helical" evidence="9">
    <location>
        <begin position="334"/>
        <end position="354"/>
    </location>
</feature>
<keyword evidence="2" id="KW-0813">Transport</keyword>
<dbReference type="InterPro" id="IPR051084">
    <property type="entry name" value="H+-coupled_symporters"/>
</dbReference>
<reference evidence="11 12" key="1">
    <citation type="submission" date="2021-03" db="EMBL/GenBank/DDBJ databases">
        <title>Sequencing the genomes of 1000 actinobacteria strains.</title>
        <authorList>
            <person name="Klenk H.-P."/>
        </authorList>
    </citation>
    <scope>NUCLEOTIDE SEQUENCE [LARGE SCALE GENOMIC DNA]</scope>
    <source>
        <strain evidence="11 12">DSM 15797</strain>
    </source>
</reference>
<keyword evidence="4 9" id="KW-0812">Transmembrane</keyword>